<dbReference type="Proteomes" id="UP000186594">
    <property type="component" value="Unassembled WGS sequence"/>
</dbReference>
<dbReference type="SUPFAM" id="SSF46689">
    <property type="entry name" value="Homeodomain-like"/>
    <property type="match status" value="2"/>
</dbReference>
<reference evidence="5 6" key="1">
    <citation type="submission" date="2016-04" db="EMBL/GenBank/DDBJ databases">
        <title>Evolutionary innovation and constraint leading to complex multicellularity in the Ascomycota.</title>
        <authorList>
            <person name="Cisse O."/>
            <person name="Nguyen A."/>
            <person name="Hewitt D.A."/>
            <person name="Jedd G."/>
            <person name="Stajich J.E."/>
        </authorList>
    </citation>
    <scope>NUCLEOTIDE SEQUENCE [LARGE SCALE GENOMIC DNA]</scope>
    <source>
        <strain evidence="5 6">DAH-3</strain>
    </source>
</reference>
<sequence length="180" mass="20844">MPRKKRTIWSREETMHMLAGCEKHGVGNWKKILDDPTSAVDLKDRHRSFIRNPKRLPLFGDTPTQRRRKRLFTAAEDDRLLKAFDLYGPAWAKIQRDASFSLSHRKSTDLRDHFRHAFPEKYTAAGLKQHDTTNTPSSIRKITPASDPLLQHDSPRTERPQLPSLDSLINTAEMSTSWPF</sequence>
<evidence type="ECO:0000313" key="6">
    <source>
        <dbReference type="Proteomes" id="UP000186594"/>
    </source>
</evidence>
<comment type="caution">
    <text evidence="5">The sequence shown here is derived from an EMBL/GenBank/DDBJ whole genome shotgun (WGS) entry which is preliminary data.</text>
</comment>
<evidence type="ECO:0000259" key="4">
    <source>
        <dbReference type="PROSITE" id="PS51294"/>
    </source>
</evidence>
<evidence type="ECO:0000259" key="3">
    <source>
        <dbReference type="PROSITE" id="PS50090"/>
    </source>
</evidence>
<dbReference type="InterPro" id="IPR001005">
    <property type="entry name" value="SANT/Myb"/>
</dbReference>
<feature type="domain" description="HTH myb-type" evidence="4">
    <location>
        <begin position="1"/>
        <end position="54"/>
    </location>
</feature>
<dbReference type="PANTHER" id="PTHR46734">
    <property type="entry name" value="TELOMERIC REPEAT-BINDING FACTOR 1 TERF1"/>
    <property type="match status" value="1"/>
</dbReference>
<dbReference type="InterPro" id="IPR009057">
    <property type="entry name" value="Homeodomain-like_sf"/>
</dbReference>
<organism evidence="5 6">
    <name type="scientific">Neolecta irregularis (strain DAH-3)</name>
    <dbReference type="NCBI Taxonomy" id="1198029"/>
    <lineage>
        <taxon>Eukaryota</taxon>
        <taxon>Fungi</taxon>
        <taxon>Dikarya</taxon>
        <taxon>Ascomycota</taxon>
        <taxon>Taphrinomycotina</taxon>
        <taxon>Neolectales</taxon>
        <taxon>Neolectaceae</taxon>
        <taxon>Neolecta</taxon>
    </lineage>
</organism>
<dbReference type="InterPro" id="IPR017930">
    <property type="entry name" value="Myb_dom"/>
</dbReference>
<keyword evidence="1" id="KW-0539">Nucleus</keyword>
<dbReference type="EMBL" id="LXFE01001764">
    <property type="protein sequence ID" value="OLL23363.1"/>
    <property type="molecule type" value="Genomic_DNA"/>
</dbReference>
<dbReference type="CDD" id="cd11660">
    <property type="entry name" value="SANT_TRF"/>
    <property type="match status" value="1"/>
</dbReference>
<dbReference type="PROSITE" id="PS50090">
    <property type="entry name" value="MYB_LIKE"/>
    <property type="match status" value="1"/>
</dbReference>
<evidence type="ECO:0000313" key="5">
    <source>
        <dbReference type="EMBL" id="OLL23363.1"/>
    </source>
</evidence>
<name>A0A1U7LL94_NEOID</name>
<evidence type="ECO:0000256" key="1">
    <source>
        <dbReference type="ARBA" id="ARBA00023242"/>
    </source>
</evidence>
<dbReference type="PANTHER" id="PTHR46734:SF1">
    <property type="entry name" value="TELOMERIC REPEAT-BINDING FACTOR 1"/>
    <property type="match status" value="1"/>
</dbReference>
<dbReference type="PROSITE" id="PS51294">
    <property type="entry name" value="HTH_MYB"/>
    <property type="match status" value="2"/>
</dbReference>
<dbReference type="InterPro" id="IPR052450">
    <property type="entry name" value="TRBD-Containing_Protein"/>
</dbReference>
<protein>
    <submittedName>
        <fullName evidence="5">Telobox protein 1</fullName>
    </submittedName>
</protein>
<accession>A0A1U7LL94</accession>
<dbReference type="SMART" id="SM00717">
    <property type="entry name" value="SANT"/>
    <property type="match status" value="2"/>
</dbReference>
<dbReference type="Gene3D" id="1.10.10.60">
    <property type="entry name" value="Homeodomain-like"/>
    <property type="match status" value="2"/>
</dbReference>
<dbReference type="STRING" id="1198029.A0A1U7LL94"/>
<gene>
    <name evidence="5" type="ORF">NEOLI_005078</name>
</gene>
<dbReference type="OrthoDB" id="608866at2759"/>
<keyword evidence="6" id="KW-1185">Reference proteome</keyword>
<proteinExistence type="predicted"/>
<feature type="domain" description="Myb-like" evidence="3">
    <location>
        <begin position="1"/>
        <end position="50"/>
    </location>
</feature>
<feature type="domain" description="HTH myb-type" evidence="4">
    <location>
        <begin position="64"/>
        <end position="122"/>
    </location>
</feature>
<dbReference type="AlphaFoldDB" id="A0A1U7LL94"/>
<feature type="region of interest" description="Disordered" evidence="2">
    <location>
        <begin position="129"/>
        <end position="168"/>
    </location>
</feature>
<evidence type="ECO:0000256" key="2">
    <source>
        <dbReference type="SAM" id="MobiDB-lite"/>
    </source>
</evidence>